<dbReference type="Pfam" id="PF00425">
    <property type="entry name" value="Chorismate_bind"/>
    <property type="match status" value="1"/>
</dbReference>
<dbReference type="NCBIfam" id="TIGR03494">
    <property type="entry name" value="salicyl_syn"/>
    <property type="match status" value="1"/>
</dbReference>
<dbReference type="Gene3D" id="3.60.120.10">
    <property type="entry name" value="Anthranilate synthase"/>
    <property type="match status" value="1"/>
</dbReference>
<comment type="caution">
    <text evidence="6">The sequence shown here is derived from an EMBL/GenBank/DDBJ whole genome shotgun (WGS) entry which is preliminary data.</text>
</comment>
<evidence type="ECO:0000256" key="1">
    <source>
        <dbReference type="ARBA" id="ARBA00001946"/>
    </source>
</evidence>
<keyword evidence="2" id="KW-0479">Metal-binding</keyword>
<evidence type="ECO:0000256" key="3">
    <source>
        <dbReference type="ARBA" id="ARBA00022842"/>
    </source>
</evidence>
<evidence type="ECO:0000313" key="6">
    <source>
        <dbReference type="EMBL" id="MBT0774012.1"/>
    </source>
</evidence>
<gene>
    <name evidence="6" type="ORF">KIH74_34020</name>
</gene>
<dbReference type="Proteomes" id="UP001197247">
    <property type="component" value="Unassembled WGS sequence"/>
</dbReference>
<reference evidence="6 7" key="1">
    <citation type="submission" date="2021-05" db="EMBL/GenBank/DDBJ databases">
        <title>Kineosporia and Streptomyces sp. nov. two new marine actinobacteria isolated from Coral.</title>
        <authorList>
            <person name="Buangrab K."/>
            <person name="Sutthacheep M."/>
            <person name="Yeemin T."/>
            <person name="Harunari E."/>
            <person name="Igarashi Y."/>
            <person name="Kanchanasin P."/>
            <person name="Tanasupawat S."/>
            <person name="Phongsopitanun W."/>
        </authorList>
    </citation>
    <scope>NUCLEOTIDE SEQUENCE [LARGE SCALE GENOMIC DNA]</scope>
    <source>
        <strain evidence="6 7">J2-2</strain>
    </source>
</reference>
<keyword evidence="4" id="KW-0456">Lyase</keyword>
<protein>
    <submittedName>
        <fullName evidence="6">Salicylate synthase</fullName>
    </submittedName>
</protein>
<sequence length="440" mass="46057">MTVGRTTMHDLNHWEHLEADAVLAAAVRLADGGPLVVYQAGTTTRHAIGARAELRLSAELLTTSWSEPVTGPVLGDVAAALDACPFPLWRAFGWARFELALHRAGMPTGLPGTEPLLHLVLPEVELVTGSAEGPVTVLASSPQRAAEARAVLSAAVPAVPAATGESTTAADLLAGAHAYRDAVAQAVDDIRKTLLDKVILSREVPLAGNPDLVGTFRRGRAAVASARAFHLDLGGWAATGFSPETVVEVGADGRVSTQPLAGTRALGLGRARDEANRAELLSDLKEIAEHATSVRLAVEEAEALCAPGTVRVEEFMRVLPRGAVQHLASRVAGELAAGRGPWDAFGAFFPAVTASGIPKAEAYEALTRLESTPRGLYSGAVIVADHTGALDAALVLRTVFTHEGRSWLRAGAGVVEASRPDRELEETCEKLGSVAPHLTY</sequence>
<dbReference type="InterPro" id="IPR015890">
    <property type="entry name" value="Chorismate_C"/>
</dbReference>
<keyword evidence="7" id="KW-1185">Reference proteome</keyword>
<dbReference type="RefSeq" id="WP_214160547.1">
    <property type="nucleotide sequence ID" value="NZ_JAHBAY010000022.1"/>
</dbReference>
<evidence type="ECO:0000313" key="7">
    <source>
        <dbReference type="Proteomes" id="UP001197247"/>
    </source>
</evidence>
<evidence type="ECO:0000259" key="5">
    <source>
        <dbReference type="Pfam" id="PF00425"/>
    </source>
</evidence>
<dbReference type="PANTHER" id="PTHR11236">
    <property type="entry name" value="AMINOBENZOATE/ANTHRANILATE SYNTHASE"/>
    <property type="match status" value="1"/>
</dbReference>
<name>A0ABS5TT63_9ACTN</name>
<accession>A0ABS5TT63</accession>
<organism evidence="6 7">
    <name type="scientific">Kineosporia corallincola</name>
    <dbReference type="NCBI Taxonomy" id="2835133"/>
    <lineage>
        <taxon>Bacteria</taxon>
        <taxon>Bacillati</taxon>
        <taxon>Actinomycetota</taxon>
        <taxon>Actinomycetes</taxon>
        <taxon>Kineosporiales</taxon>
        <taxon>Kineosporiaceae</taxon>
        <taxon>Kineosporia</taxon>
    </lineage>
</organism>
<dbReference type="PANTHER" id="PTHR11236:SF48">
    <property type="entry name" value="ISOCHORISMATE SYNTHASE MENF"/>
    <property type="match status" value="1"/>
</dbReference>
<comment type="cofactor">
    <cofactor evidence="1">
        <name>Mg(2+)</name>
        <dbReference type="ChEBI" id="CHEBI:18420"/>
    </cofactor>
</comment>
<dbReference type="SUPFAM" id="SSF56322">
    <property type="entry name" value="ADC synthase"/>
    <property type="match status" value="1"/>
</dbReference>
<dbReference type="InterPro" id="IPR019996">
    <property type="entry name" value="Salicylate_synthase"/>
</dbReference>
<keyword evidence="3" id="KW-0460">Magnesium</keyword>
<dbReference type="PRINTS" id="PR00095">
    <property type="entry name" value="ANTSNTHASEI"/>
</dbReference>
<feature type="domain" description="Chorismate-utilising enzyme C-terminal" evidence="5">
    <location>
        <begin position="177"/>
        <end position="430"/>
    </location>
</feature>
<proteinExistence type="predicted"/>
<evidence type="ECO:0000256" key="4">
    <source>
        <dbReference type="ARBA" id="ARBA00023239"/>
    </source>
</evidence>
<dbReference type="EMBL" id="JAHBAY010000022">
    <property type="protein sequence ID" value="MBT0774012.1"/>
    <property type="molecule type" value="Genomic_DNA"/>
</dbReference>
<dbReference type="InterPro" id="IPR019999">
    <property type="entry name" value="Anth_synth_I-like"/>
</dbReference>
<evidence type="ECO:0000256" key="2">
    <source>
        <dbReference type="ARBA" id="ARBA00022723"/>
    </source>
</evidence>
<dbReference type="InterPro" id="IPR005801">
    <property type="entry name" value="ADC_synthase"/>
</dbReference>